<feature type="domain" description="Acyl-CoA dehydrogenase/oxidase C-terminal" evidence="6">
    <location>
        <begin position="240"/>
        <end position="388"/>
    </location>
</feature>
<comment type="cofactor">
    <cofactor evidence="1 5">
        <name>FAD</name>
        <dbReference type="ChEBI" id="CHEBI:57692"/>
    </cofactor>
</comment>
<evidence type="ECO:0000256" key="3">
    <source>
        <dbReference type="ARBA" id="ARBA00022630"/>
    </source>
</evidence>
<dbReference type="Pfam" id="PF00441">
    <property type="entry name" value="Acyl-CoA_dh_1"/>
    <property type="match status" value="1"/>
</dbReference>
<keyword evidence="9" id="KW-0614">Plasmid</keyword>
<protein>
    <submittedName>
        <fullName evidence="9">Long-chain-acyl-CoA dehydrogenase</fullName>
    </submittedName>
</protein>
<dbReference type="PROSITE" id="PS00073">
    <property type="entry name" value="ACYL_COA_DH_2"/>
    <property type="match status" value="1"/>
</dbReference>
<dbReference type="Proteomes" id="UP000467379">
    <property type="component" value="Plasmid pJCM12687"/>
</dbReference>
<evidence type="ECO:0000259" key="7">
    <source>
        <dbReference type="Pfam" id="PF02770"/>
    </source>
</evidence>
<evidence type="ECO:0000256" key="4">
    <source>
        <dbReference type="ARBA" id="ARBA00022827"/>
    </source>
</evidence>
<dbReference type="InterPro" id="IPR006091">
    <property type="entry name" value="Acyl-CoA_Oxase/DH_mid-dom"/>
</dbReference>
<sequence>MFKPPRSIMKREIFEPEHDEFRATARSFFETICVPRADEWEARGYSDRDAWIEAGKLGLLGWEMPEKYGGAAIIDFRFNAILNEEFWLTGSVGLGLGVQNDITSGYFRDLTTDEQKQRWLPGFVSGELITAIAMSEPGIGSDLARLKTTAKRDGDEYVVNGAKTFISNGLLADLVIVACRTDPDAEKPHKGISLLVVEAGMSGFTRGRKLDKIGQKSADTAELHFEDVRVPVSNRLGEENQGFYYLMRNLPAERLGIAIHAVAQARRAVELTTRYAHDRNAFGQPIGTFQVNRHALAQMHTEIDVMQTYVDRCIMAVNSGELTADEAAGAKWWATETQWRIMDRCLQLHGGYGYINEYEIARLWRDSRVQRIYGGTNEIMLDIVGKGLGF</sequence>
<geneLocation type="plasmid" evidence="9 10">
    <name>pJCM12687</name>
</geneLocation>
<dbReference type="Gene3D" id="1.20.140.10">
    <property type="entry name" value="Butyryl-CoA Dehydrogenase, subunit A, domain 3"/>
    <property type="match status" value="1"/>
</dbReference>
<dbReference type="SUPFAM" id="SSF56645">
    <property type="entry name" value="Acyl-CoA dehydrogenase NM domain-like"/>
    <property type="match status" value="1"/>
</dbReference>
<dbReference type="InterPro" id="IPR013786">
    <property type="entry name" value="AcylCoA_DH/ox_N"/>
</dbReference>
<feature type="domain" description="Acyl-CoA dehydrogenase/oxidase N-terminal" evidence="8">
    <location>
        <begin position="16"/>
        <end position="127"/>
    </location>
</feature>
<reference evidence="9 10" key="1">
    <citation type="journal article" date="2019" name="Emerg. Microbes Infect.">
        <title>Comprehensive subspecies identification of 175 nontuberculous mycobacteria species based on 7547 genomic profiles.</title>
        <authorList>
            <person name="Matsumoto Y."/>
            <person name="Kinjo T."/>
            <person name="Motooka D."/>
            <person name="Nabeya D."/>
            <person name="Jung N."/>
            <person name="Uechi K."/>
            <person name="Horii T."/>
            <person name="Iida T."/>
            <person name="Fujita J."/>
            <person name="Nakamura S."/>
        </authorList>
    </citation>
    <scope>NUCLEOTIDE SEQUENCE [LARGE SCALE GENOMIC DNA]</scope>
    <source>
        <strain evidence="9 10">JCM 12687</strain>
        <plasmid evidence="9">pJCM12687</plasmid>
    </source>
</reference>
<dbReference type="InterPro" id="IPR046373">
    <property type="entry name" value="Acyl-CoA_Oxase/DH_mid-dom_sf"/>
</dbReference>
<dbReference type="InterPro" id="IPR036250">
    <property type="entry name" value="AcylCo_DH-like_C"/>
</dbReference>
<dbReference type="Gene3D" id="1.10.540.10">
    <property type="entry name" value="Acyl-CoA dehydrogenase/oxidase, N-terminal domain"/>
    <property type="match status" value="1"/>
</dbReference>
<evidence type="ECO:0000256" key="1">
    <source>
        <dbReference type="ARBA" id="ARBA00001974"/>
    </source>
</evidence>
<organism evidence="9 10">
    <name type="scientific">Mycobacterium branderi</name>
    <dbReference type="NCBI Taxonomy" id="43348"/>
    <lineage>
        <taxon>Bacteria</taxon>
        <taxon>Bacillati</taxon>
        <taxon>Actinomycetota</taxon>
        <taxon>Actinomycetes</taxon>
        <taxon>Mycobacteriales</taxon>
        <taxon>Mycobacteriaceae</taxon>
        <taxon>Mycobacterium</taxon>
    </lineage>
</organism>
<dbReference type="Pfam" id="PF02770">
    <property type="entry name" value="Acyl-CoA_dh_M"/>
    <property type="match status" value="1"/>
</dbReference>
<comment type="similarity">
    <text evidence="2 5">Belongs to the acyl-CoA dehydrogenase family.</text>
</comment>
<accession>A0ABN6BBW1</accession>
<dbReference type="InterPro" id="IPR006089">
    <property type="entry name" value="Acyl-CoA_DH_CS"/>
</dbReference>
<evidence type="ECO:0000259" key="8">
    <source>
        <dbReference type="Pfam" id="PF02771"/>
    </source>
</evidence>
<dbReference type="SUPFAM" id="SSF47203">
    <property type="entry name" value="Acyl-CoA dehydrogenase C-terminal domain-like"/>
    <property type="match status" value="1"/>
</dbReference>
<evidence type="ECO:0000313" key="9">
    <source>
        <dbReference type="EMBL" id="BBZ14920.1"/>
    </source>
</evidence>
<name>A0ABN6BBW1_9MYCO</name>
<dbReference type="EMBL" id="AP022607">
    <property type="protein sequence ID" value="BBZ14920.1"/>
    <property type="molecule type" value="Genomic_DNA"/>
</dbReference>
<dbReference type="InterPro" id="IPR009100">
    <property type="entry name" value="AcylCoA_DH/oxidase_NM_dom_sf"/>
</dbReference>
<dbReference type="Pfam" id="PF02771">
    <property type="entry name" value="Acyl-CoA_dh_N"/>
    <property type="match status" value="1"/>
</dbReference>
<gene>
    <name evidence="9" type="ORF">MBRA_51150</name>
</gene>
<proteinExistence type="inferred from homology"/>
<feature type="domain" description="Acyl-CoA oxidase/dehydrogenase middle" evidence="7">
    <location>
        <begin position="131"/>
        <end position="228"/>
    </location>
</feature>
<evidence type="ECO:0000259" key="6">
    <source>
        <dbReference type="Pfam" id="PF00441"/>
    </source>
</evidence>
<dbReference type="PANTHER" id="PTHR43884:SF12">
    <property type="entry name" value="ISOVALERYL-COA DEHYDROGENASE, MITOCHONDRIAL-RELATED"/>
    <property type="match status" value="1"/>
</dbReference>
<evidence type="ECO:0000313" key="10">
    <source>
        <dbReference type="Proteomes" id="UP000467379"/>
    </source>
</evidence>
<keyword evidence="3 5" id="KW-0285">Flavoprotein</keyword>
<dbReference type="PANTHER" id="PTHR43884">
    <property type="entry name" value="ACYL-COA DEHYDROGENASE"/>
    <property type="match status" value="1"/>
</dbReference>
<evidence type="ECO:0000256" key="5">
    <source>
        <dbReference type="RuleBase" id="RU362125"/>
    </source>
</evidence>
<dbReference type="Gene3D" id="2.40.110.10">
    <property type="entry name" value="Butyryl-CoA Dehydrogenase, subunit A, domain 2"/>
    <property type="match status" value="1"/>
</dbReference>
<dbReference type="InterPro" id="IPR037069">
    <property type="entry name" value="AcylCoA_DH/ox_N_sf"/>
</dbReference>
<dbReference type="InterPro" id="IPR009075">
    <property type="entry name" value="AcylCo_DH/oxidase_C"/>
</dbReference>
<keyword evidence="4 5" id="KW-0274">FAD</keyword>
<keyword evidence="10" id="KW-1185">Reference proteome</keyword>
<evidence type="ECO:0000256" key="2">
    <source>
        <dbReference type="ARBA" id="ARBA00009347"/>
    </source>
</evidence>
<keyword evidence="5" id="KW-0560">Oxidoreductase</keyword>